<evidence type="ECO:0000313" key="2">
    <source>
        <dbReference type="Proteomes" id="UP000244131"/>
    </source>
</evidence>
<gene>
    <name evidence="1" type="ORF">DAY03_24065</name>
</gene>
<name>A0A7Z1PNB4_SALET</name>
<dbReference type="AlphaFoldDB" id="A0A7Z1PNB4"/>
<sequence length="78" mass="9035">MFFLRYRIRFLVVNDESGDIQSPVISRQKDTPNPITDKSISSDTKHGLQNLIFLLNQMNAHVSKKELLMKNKASKKKM</sequence>
<organism evidence="1 2">
    <name type="scientific">Salmonella enterica I</name>
    <dbReference type="NCBI Taxonomy" id="59201"/>
    <lineage>
        <taxon>Bacteria</taxon>
        <taxon>Pseudomonadati</taxon>
        <taxon>Pseudomonadota</taxon>
        <taxon>Gammaproteobacteria</taxon>
        <taxon>Enterobacterales</taxon>
        <taxon>Enterobacteriaceae</taxon>
        <taxon>Salmonella</taxon>
    </lineage>
</organism>
<dbReference type="EMBL" id="QARA01000021">
    <property type="protein sequence ID" value="PTU39642.1"/>
    <property type="molecule type" value="Genomic_DNA"/>
</dbReference>
<accession>A0A7Z1PNB4</accession>
<dbReference type="Proteomes" id="UP000244131">
    <property type="component" value="Unassembled WGS sequence"/>
</dbReference>
<reference evidence="1 2" key="1">
    <citation type="submission" date="2018-04" db="EMBL/GenBank/DDBJ databases">
        <title>Whole genome sequencing of Salmonella enterica.</title>
        <authorList>
            <person name="Bell R."/>
        </authorList>
    </citation>
    <scope>NUCLEOTIDE SEQUENCE [LARGE SCALE GENOMIC DNA]</scope>
    <source>
        <strain evidence="1 2">CFSAN058493</strain>
    </source>
</reference>
<comment type="caution">
    <text evidence="1">The sequence shown here is derived from an EMBL/GenBank/DDBJ whole genome shotgun (WGS) entry which is preliminary data.</text>
</comment>
<evidence type="ECO:0000313" key="1">
    <source>
        <dbReference type="EMBL" id="PTU39642.1"/>
    </source>
</evidence>
<protein>
    <submittedName>
        <fullName evidence="1">Uncharacterized protein</fullName>
    </submittedName>
</protein>
<proteinExistence type="predicted"/>